<organism evidence="1 2">
    <name type="scientific">Ricinus communis</name>
    <name type="common">Castor bean</name>
    <dbReference type="NCBI Taxonomy" id="3988"/>
    <lineage>
        <taxon>Eukaryota</taxon>
        <taxon>Viridiplantae</taxon>
        <taxon>Streptophyta</taxon>
        <taxon>Embryophyta</taxon>
        <taxon>Tracheophyta</taxon>
        <taxon>Spermatophyta</taxon>
        <taxon>Magnoliopsida</taxon>
        <taxon>eudicotyledons</taxon>
        <taxon>Gunneridae</taxon>
        <taxon>Pentapetalae</taxon>
        <taxon>rosids</taxon>
        <taxon>fabids</taxon>
        <taxon>Malpighiales</taxon>
        <taxon>Euphorbiaceae</taxon>
        <taxon>Acalyphoideae</taxon>
        <taxon>Acalypheae</taxon>
        <taxon>Ricinus</taxon>
    </lineage>
</organism>
<accession>B9TMZ4</accession>
<name>B9TMZ4_RICCO</name>
<protein>
    <submittedName>
        <fullName evidence="1">Uncharacterized protein</fullName>
    </submittedName>
</protein>
<evidence type="ECO:0000313" key="2">
    <source>
        <dbReference type="Proteomes" id="UP000008311"/>
    </source>
</evidence>
<dbReference type="InParanoid" id="B9TMZ4"/>
<dbReference type="Proteomes" id="UP000008311">
    <property type="component" value="Unassembled WGS sequence"/>
</dbReference>
<dbReference type="EMBL" id="EQ990707">
    <property type="protein sequence ID" value="EEF22771.1"/>
    <property type="molecule type" value="Genomic_DNA"/>
</dbReference>
<sequence>MNTTTKLVADIIEGSADSIETAVRIAEALPLVRRRLIVELADEVERKLRVNGRWVGHESLET</sequence>
<gene>
    <name evidence="1" type="ORF">RCOM_2084430</name>
</gene>
<proteinExistence type="predicted"/>
<keyword evidence="2" id="KW-1185">Reference proteome</keyword>
<reference evidence="2" key="1">
    <citation type="journal article" date="2010" name="Nat. Biotechnol.">
        <title>Draft genome sequence of the oilseed species Ricinus communis.</title>
        <authorList>
            <person name="Chan A.P."/>
            <person name="Crabtree J."/>
            <person name="Zhao Q."/>
            <person name="Lorenzi H."/>
            <person name="Orvis J."/>
            <person name="Puiu D."/>
            <person name="Melake-Berhan A."/>
            <person name="Jones K.M."/>
            <person name="Redman J."/>
            <person name="Chen G."/>
            <person name="Cahoon E.B."/>
            <person name="Gedil M."/>
            <person name="Stanke M."/>
            <person name="Haas B.J."/>
            <person name="Wortman J.R."/>
            <person name="Fraser-Liggett C.M."/>
            <person name="Ravel J."/>
            <person name="Rabinowicz P.D."/>
        </authorList>
    </citation>
    <scope>NUCLEOTIDE SEQUENCE [LARGE SCALE GENOMIC DNA]</scope>
    <source>
        <strain evidence="2">cv. Hale</strain>
    </source>
</reference>
<dbReference type="AlphaFoldDB" id="B9TMZ4"/>
<evidence type="ECO:0000313" key="1">
    <source>
        <dbReference type="EMBL" id="EEF22771.1"/>
    </source>
</evidence>